<dbReference type="HOGENOM" id="CLU_021251_1_0_1"/>
<evidence type="ECO:0000256" key="2">
    <source>
        <dbReference type="ARBA" id="ARBA00022801"/>
    </source>
</evidence>
<reference evidence="7" key="1">
    <citation type="submission" date="2015-01" db="EMBL/GenBank/DDBJ databases">
        <title>The Genome Sequence of Cryptococcus gattii CA1280.</title>
        <authorList>
            <consortium name="The Broad Institute Genomics Platform"/>
            <person name="Cuomo C."/>
            <person name="Litvintseva A."/>
            <person name="Chen Y."/>
            <person name="Heitman J."/>
            <person name="Sun S."/>
            <person name="Springer D."/>
            <person name="Dromer F."/>
            <person name="Young S."/>
            <person name="Zeng Q."/>
            <person name="Gargeya S."/>
            <person name="Abouelleil A."/>
            <person name="Alvarado L."/>
            <person name="Chapman S.B."/>
            <person name="Gainer-Dewar J."/>
            <person name="Goldberg J."/>
            <person name="Griggs A."/>
            <person name="Gujja S."/>
            <person name="Hansen M."/>
            <person name="Howarth C."/>
            <person name="Imamovic A."/>
            <person name="Larimer J."/>
            <person name="Murphy C."/>
            <person name="Naylor J."/>
            <person name="Pearson M."/>
            <person name="Priest M."/>
            <person name="Roberts A."/>
            <person name="Saif S."/>
            <person name="Shea T."/>
            <person name="Sykes S."/>
            <person name="Wortman J."/>
            <person name="Nusbaum C."/>
            <person name="Birren B."/>
        </authorList>
    </citation>
    <scope>NUCLEOTIDE SEQUENCE [LARGE SCALE GENOMIC DNA]</scope>
    <source>
        <strain evidence="7">CA1280</strain>
    </source>
</reference>
<dbReference type="InterPro" id="IPR036457">
    <property type="entry name" value="PPM-type-like_dom_sf"/>
</dbReference>
<feature type="compositionally biased region" description="Low complexity" evidence="5">
    <location>
        <begin position="11"/>
        <end position="20"/>
    </location>
</feature>
<dbReference type="EMBL" id="KN847997">
    <property type="protein sequence ID" value="KIR44555.1"/>
    <property type="molecule type" value="Genomic_DNA"/>
</dbReference>
<feature type="region of interest" description="Disordered" evidence="5">
    <location>
        <begin position="1"/>
        <end position="25"/>
    </location>
</feature>
<keyword evidence="1" id="KW-0479">Metal-binding</keyword>
<evidence type="ECO:0000259" key="6">
    <source>
        <dbReference type="PROSITE" id="PS51746"/>
    </source>
</evidence>
<dbReference type="Pfam" id="PF00481">
    <property type="entry name" value="PP2C"/>
    <property type="match status" value="1"/>
</dbReference>
<organism evidence="7">
    <name type="scientific">Cryptococcus bacillisporus CA1280</name>
    <dbReference type="NCBI Taxonomy" id="1296109"/>
    <lineage>
        <taxon>Eukaryota</taxon>
        <taxon>Fungi</taxon>
        <taxon>Dikarya</taxon>
        <taxon>Basidiomycota</taxon>
        <taxon>Agaricomycotina</taxon>
        <taxon>Tremellomycetes</taxon>
        <taxon>Tremellales</taxon>
        <taxon>Cryptococcaceae</taxon>
        <taxon>Cryptococcus</taxon>
        <taxon>Cryptococcus gattii species complex</taxon>
    </lineage>
</organism>
<dbReference type="PANTHER" id="PTHR13832:SF589">
    <property type="entry name" value="[PYRUVATE DEHYDROGENASE [ACETYL-TRANSFERRING]]-PHOSPHATASE 2, MITOCHONDRIAL"/>
    <property type="match status" value="1"/>
</dbReference>
<evidence type="ECO:0000256" key="3">
    <source>
        <dbReference type="ARBA" id="ARBA00022912"/>
    </source>
</evidence>
<dbReference type="AlphaFoldDB" id="A0A0D0VI86"/>
<evidence type="ECO:0000313" key="7">
    <source>
        <dbReference type="EMBL" id="KIR44555.1"/>
    </source>
</evidence>
<dbReference type="InterPro" id="IPR015655">
    <property type="entry name" value="PP2C"/>
</dbReference>
<evidence type="ECO:0000256" key="5">
    <source>
        <dbReference type="SAM" id="MobiDB-lite"/>
    </source>
</evidence>
<name>A0A0D0VI86_CRYGA</name>
<dbReference type="OrthoDB" id="416093at2759"/>
<dbReference type="CDD" id="cd00143">
    <property type="entry name" value="PP2Cc"/>
    <property type="match status" value="1"/>
</dbReference>
<keyword evidence="3 4" id="KW-0904">Protein phosphatase</keyword>
<dbReference type="PANTHER" id="PTHR13832">
    <property type="entry name" value="PROTEIN PHOSPHATASE 2C"/>
    <property type="match status" value="1"/>
</dbReference>
<dbReference type="PROSITE" id="PS01032">
    <property type="entry name" value="PPM_1"/>
    <property type="match status" value="1"/>
</dbReference>
<evidence type="ECO:0000256" key="1">
    <source>
        <dbReference type="ARBA" id="ARBA00022723"/>
    </source>
</evidence>
<dbReference type="SUPFAM" id="SSF81606">
    <property type="entry name" value="PP2C-like"/>
    <property type="match status" value="1"/>
</dbReference>
<dbReference type="Gene3D" id="3.60.40.10">
    <property type="entry name" value="PPM-type phosphatase domain"/>
    <property type="match status" value="1"/>
</dbReference>
<accession>A0A0D0VI86</accession>
<keyword evidence="2 4" id="KW-0378">Hydrolase</keyword>
<dbReference type="SMART" id="SM00332">
    <property type="entry name" value="PP2Cc"/>
    <property type="match status" value="1"/>
</dbReference>
<protein>
    <submittedName>
        <fullName evidence="7">PP2Cc protein phosphatase</fullName>
    </submittedName>
</protein>
<gene>
    <name evidence="7" type="ORF">I312_06183</name>
</gene>
<dbReference type="PROSITE" id="PS51746">
    <property type="entry name" value="PPM_2"/>
    <property type="match status" value="1"/>
</dbReference>
<evidence type="ECO:0000256" key="4">
    <source>
        <dbReference type="RuleBase" id="RU003465"/>
    </source>
</evidence>
<feature type="domain" description="PPM-type phosphatase" evidence="6">
    <location>
        <begin position="53"/>
        <end position="408"/>
    </location>
</feature>
<dbReference type="InterPro" id="IPR000222">
    <property type="entry name" value="PP2C_BS"/>
</dbReference>
<dbReference type="GO" id="GO:0004722">
    <property type="term" value="F:protein serine/threonine phosphatase activity"/>
    <property type="evidence" value="ECO:0007669"/>
    <property type="project" value="InterPro"/>
</dbReference>
<sequence length="441" mass="48546">MSSSRLSLRTLPHLSPSHPRLSPPVVHPRPFHDYIRGPMAKGTYKVPLSSPKVVGSFSSRGHREFQEDASSIQALQLNPQELQSSLSRLAKPKPGPVDWDPSTAGSQFLAQQVAYFGIFDGHGGRQVSQYLSKSLHALIEQVDPTSIRPIVEWTKEKHGGYFKRWRGGALQRWTQWADGEVGEGDGAGKEVGWGGAKGRGEGKMLMTLEERLTLAFLQADREILTSIEHSDRCGSTASVALLHSLDSPSQPYWAAKKLALTIAHCGDTRVLLCNRESGLVTPLTEKHHAESRVEAARLRRMGAGLLVSDSYGESRWMGAVENTRGFGDGRWKPSGVTVEPQVDTRVINGDAHAYIILVTDGITSLISDQEIIDLARRSLDPSRAAKTIVHFAEDLGASDNCTCVVVPLAGWGDVGGEDRTVDRREYRRRHAETMSTRMQRM</sequence>
<proteinExistence type="inferred from homology"/>
<comment type="similarity">
    <text evidence="4">Belongs to the PP2C family.</text>
</comment>
<dbReference type="InterPro" id="IPR001932">
    <property type="entry name" value="PPM-type_phosphatase-like_dom"/>
</dbReference>
<dbReference type="GO" id="GO:0046872">
    <property type="term" value="F:metal ion binding"/>
    <property type="evidence" value="ECO:0007669"/>
    <property type="project" value="UniProtKB-KW"/>
</dbReference>